<keyword evidence="3" id="KW-1003">Cell membrane</keyword>
<evidence type="ECO:0000256" key="7">
    <source>
        <dbReference type="SAM" id="Phobius"/>
    </source>
</evidence>
<proteinExistence type="predicted"/>
<dbReference type="AlphaFoldDB" id="A0A2S5KPC2"/>
<keyword evidence="5 7" id="KW-1133">Transmembrane helix</keyword>
<dbReference type="InterPro" id="IPR020846">
    <property type="entry name" value="MFS_dom"/>
</dbReference>
<dbReference type="InterPro" id="IPR036259">
    <property type="entry name" value="MFS_trans_sf"/>
</dbReference>
<comment type="subcellular location">
    <subcellularLocation>
        <location evidence="1">Cell membrane</location>
        <topology evidence="1">Multi-pass membrane protein</topology>
    </subcellularLocation>
</comment>
<evidence type="ECO:0000256" key="2">
    <source>
        <dbReference type="ARBA" id="ARBA00022448"/>
    </source>
</evidence>
<feature type="transmembrane region" description="Helical" evidence="7">
    <location>
        <begin position="182"/>
        <end position="205"/>
    </location>
</feature>
<feature type="transmembrane region" description="Helical" evidence="7">
    <location>
        <begin position="511"/>
        <end position="529"/>
    </location>
</feature>
<dbReference type="Gene3D" id="1.20.1250.20">
    <property type="entry name" value="MFS general substrate transporter like domains"/>
    <property type="match status" value="1"/>
</dbReference>
<feature type="transmembrane region" description="Helical" evidence="7">
    <location>
        <begin position="12"/>
        <end position="34"/>
    </location>
</feature>
<dbReference type="Pfam" id="PF07690">
    <property type="entry name" value="MFS_1"/>
    <property type="match status" value="1"/>
</dbReference>
<dbReference type="PANTHER" id="PTHR23517">
    <property type="entry name" value="RESISTANCE PROTEIN MDTM, PUTATIVE-RELATED-RELATED"/>
    <property type="match status" value="1"/>
</dbReference>
<dbReference type="PROSITE" id="PS50850">
    <property type="entry name" value="MFS"/>
    <property type="match status" value="1"/>
</dbReference>
<evidence type="ECO:0000256" key="1">
    <source>
        <dbReference type="ARBA" id="ARBA00004651"/>
    </source>
</evidence>
<comment type="caution">
    <text evidence="9">The sequence shown here is derived from an EMBL/GenBank/DDBJ whole genome shotgun (WGS) entry which is preliminary data.</text>
</comment>
<feature type="transmembrane region" description="Helical" evidence="7">
    <location>
        <begin position="265"/>
        <end position="285"/>
    </location>
</feature>
<name>A0A2S5KPC2_9PROT</name>
<sequence length="660" mass="69836">MIRRWLLDPVNRLLLLTGVTVLLALSFISAVAIFSSGQTLLPLLAQKADAETRVVKDKLERALSLGIPLQHLVGIDELYQQLAASDSDLDFLVVSTPATATDPAGQVLYKTGNGADSATDVLAAPLSHPHLHLDLPAYQQVRQAVLVTSQPLMLGEQQVATLYLGHPQRALLRPLLDNLQDIGIVLLVALLLSFELMLLVLTLNLSLPTRTAIRVLGEVAEQRFTLLYGYLNRDALGRLMQNVNGIIQRGAKAVTPQLTRENHLVGVRLLTFLFVFAEELARPIMPSYFADLAATVPGLDVNVGAGIIMALHMMIAAVVLPVGSLIYDRIGRLRLYMIGAILATLGLLGTGLANSYWDLVFWRALSAIGYGTTFVACQGFVLESTTRQNRARGTAMMLSGLMLADICGPAIGGILVSHIGAATTFQIGACASLLAALAVTRLMSGVADHREAPPKLTFAAFGDTFRNRHFLALLFLSAIPAKLFLSGFLYYLVPLTLISSGISVADVGRILMLYGLVALLAGPALASITDRLERPIYAVIVGSALTAAGMLSLTLHPSVLTTIASVVCLGVGQALSIPAQISSAITLSASAIEKHGQGPVIGSLRLVERLGGGTGPIVAGALAAHLDAQGAVAIFTAIAWSCCLLSLLMALPGRREASPC</sequence>
<feature type="transmembrane region" description="Helical" evidence="7">
    <location>
        <begin position="536"/>
        <end position="555"/>
    </location>
</feature>
<protein>
    <recommendedName>
        <fullName evidence="8">Major facilitator superfamily (MFS) profile domain-containing protein</fullName>
    </recommendedName>
</protein>
<organism evidence="9 10">
    <name type="scientific">Proteobacteria bacterium 228</name>
    <dbReference type="NCBI Taxonomy" id="2083153"/>
    <lineage>
        <taxon>Bacteria</taxon>
        <taxon>Pseudomonadati</taxon>
        <taxon>Pseudomonadota</taxon>
    </lineage>
</organism>
<dbReference type="EMBL" id="PRLP01000046">
    <property type="protein sequence ID" value="PPC76628.1"/>
    <property type="molecule type" value="Genomic_DNA"/>
</dbReference>
<evidence type="ECO:0000256" key="4">
    <source>
        <dbReference type="ARBA" id="ARBA00022692"/>
    </source>
</evidence>
<evidence type="ECO:0000313" key="9">
    <source>
        <dbReference type="EMBL" id="PPC76628.1"/>
    </source>
</evidence>
<feature type="transmembrane region" description="Helical" evidence="7">
    <location>
        <begin position="333"/>
        <end position="353"/>
    </location>
</feature>
<keyword evidence="4 7" id="KW-0812">Transmembrane</keyword>
<dbReference type="InterPro" id="IPR011701">
    <property type="entry name" value="MFS"/>
</dbReference>
<dbReference type="GO" id="GO:0005886">
    <property type="term" value="C:plasma membrane"/>
    <property type="evidence" value="ECO:0007669"/>
    <property type="project" value="UniProtKB-SubCell"/>
</dbReference>
<gene>
    <name evidence="9" type="ORF">C4K68_14470</name>
</gene>
<feature type="domain" description="Major facilitator superfamily (MFS) profile" evidence="8">
    <location>
        <begin position="263"/>
        <end position="654"/>
    </location>
</feature>
<feature type="transmembrane region" description="Helical" evidence="7">
    <location>
        <begin position="394"/>
        <end position="415"/>
    </location>
</feature>
<evidence type="ECO:0000256" key="6">
    <source>
        <dbReference type="ARBA" id="ARBA00023136"/>
    </source>
</evidence>
<feature type="transmembrane region" description="Helical" evidence="7">
    <location>
        <begin position="470"/>
        <end position="491"/>
    </location>
</feature>
<dbReference type="Proteomes" id="UP000238196">
    <property type="component" value="Unassembled WGS sequence"/>
</dbReference>
<evidence type="ECO:0000256" key="3">
    <source>
        <dbReference type="ARBA" id="ARBA00022475"/>
    </source>
</evidence>
<feature type="transmembrane region" description="Helical" evidence="7">
    <location>
        <begin position="305"/>
        <end position="326"/>
    </location>
</feature>
<evidence type="ECO:0000313" key="10">
    <source>
        <dbReference type="Proteomes" id="UP000238196"/>
    </source>
</evidence>
<feature type="transmembrane region" description="Helical" evidence="7">
    <location>
        <begin position="359"/>
        <end position="382"/>
    </location>
</feature>
<feature type="transmembrane region" description="Helical" evidence="7">
    <location>
        <begin position="421"/>
        <end position="440"/>
    </location>
</feature>
<feature type="transmembrane region" description="Helical" evidence="7">
    <location>
        <begin position="631"/>
        <end position="651"/>
    </location>
</feature>
<dbReference type="InterPro" id="IPR050171">
    <property type="entry name" value="MFS_Transporters"/>
</dbReference>
<keyword evidence="6 7" id="KW-0472">Membrane</keyword>
<dbReference type="SUPFAM" id="SSF103473">
    <property type="entry name" value="MFS general substrate transporter"/>
    <property type="match status" value="1"/>
</dbReference>
<reference evidence="9 10" key="1">
    <citation type="submission" date="2018-02" db="EMBL/GenBank/DDBJ databases">
        <title>novel marine gammaproteobacteria from coastal saline agro ecosystem.</title>
        <authorList>
            <person name="Krishnan R."/>
            <person name="Ramesh Kumar N."/>
        </authorList>
    </citation>
    <scope>NUCLEOTIDE SEQUENCE [LARGE SCALE GENOMIC DNA]</scope>
    <source>
        <strain evidence="9 10">228</strain>
    </source>
</reference>
<evidence type="ECO:0000259" key="8">
    <source>
        <dbReference type="PROSITE" id="PS50850"/>
    </source>
</evidence>
<dbReference type="GO" id="GO:0022857">
    <property type="term" value="F:transmembrane transporter activity"/>
    <property type="evidence" value="ECO:0007669"/>
    <property type="project" value="InterPro"/>
</dbReference>
<dbReference type="OrthoDB" id="7786710at2"/>
<keyword evidence="2" id="KW-0813">Transport</keyword>
<accession>A0A2S5KPC2</accession>
<evidence type="ECO:0000256" key="5">
    <source>
        <dbReference type="ARBA" id="ARBA00022989"/>
    </source>
</evidence>